<feature type="region of interest" description="Disordered" evidence="1">
    <location>
        <begin position="368"/>
        <end position="435"/>
    </location>
</feature>
<dbReference type="PANTHER" id="PTHR15921">
    <property type="entry name" value="PRE-MRNA CLEAVAGE COMPLEX II"/>
    <property type="match status" value="1"/>
</dbReference>
<dbReference type="FunFam" id="1.25.40.90:FF:000016">
    <property type="entry name" value="mRNA cleavage factor complex component Pcf11"/>
    <property type="match status" value="1"/>
</dbReference>
<dbReference type="CDD" id="cd16982">
    <property type="entry name" value="CID_Pcf11"/>
    <property type="match status" value="1"/>
</dbReference>
<dbReference type="GO" id="GO:0000993">
    <property type="term" value="F:RNA polymerase II complex binding"/>
    <property type="evidence" value="ECO:0007669"/>
    <property type="project" value="InterPro"/>
</dbReference>
<dbReference type="InterPro" id="IPR008942">
    <property type="entry name" value="ENTH_VHS"/>
</dbReference>
<dbReference type="GO" id="GO:0005849">
    <property type="term" value="C:mRNA cleavage factor complex"/>
    <property type="evidence" value="ECO:0007669"/>
    <property type="project" value="TreeGrafter"/>
</dbReference>
<dbReference type="Pfam" id="PF04818">
    <property type="entry name" value="CID"/>
    <property type="match status" value="1"/>
</dbReference>
<evidence type="ECO:0000256" key="1">
    <source>
        <dbReference type="SAM" id="MobiDB-lite"/>
    </source>
</evidence>
<dbReference type="GO" id="GO:0031124">
    <property type="term" value="P:mRNA 3'-end processing"/>
    <property type="evidence" value="ECO:0007669"/>
    <property type="project" value="InterPro"/>
</dbReference>
<dbReference type="SMART" id="SM00582">
    <property type="entry name" value="RPR"/>
    <property type="match status" value="1"/>
</dbReference>
<sequence>MSQPDHPFDPEYYQHLLQSLTLNSKALIVELTALAETYVDRAPEIVRLIEERISKILPKYKLFSFYLLDSIIKNLGNPYTLLFANNLYKHFTESYLIVEDTYTRQNLINLFQTWMTGQSSTGLDIFPRGVLQKIESFIIKATSLAGGSAQGSIKVSRDDVLREGNYLLQQIIAMDKELDWLQQKSPDTAPNIRKWRRLRNSLVFEINAISEDTMTKAKDSFERLKQGYSDALRRIKQELDLQAVLQRELACSPANLAATEQTKDIYPQLNKVCKEVNVVMILDPKEPNFLAAVQNWGIDRDAKVTPPSNTSAETAPGPVEDEPQGTTAEGSNELISEKTDLSLAQSLGLNFDTVDFPDFGTEQARHLSFDECEEGEEEETRYDPEDAPNGFEHDISFNHDPAPKEPNKNFVIPKSSLKRPGTAEPRVSKRVRFEC</sequence>
<dbReference type="GO" id="GO:0005737">
    <property type="term" value="C:cytoplasm"/>
    <property type="evidence" value="ECO:0007669"/>
    <property type="project" value="TreeGrafter"/>
</dbReference>
<reference evidence="4" key="1">
    <citation type="journal article" date="2018" name="Nat. Microbiol.">
        <title>Leveraging single-cell genomics to expand the fungal tree of life.</title>
        <authorList>
            <person name="Ahrendt S.R."/>
            <person name="Quandt C.A."/>
            <person name="Ciobanu D."/>
            <person name="Clum A."/>
            <person name="Salamov A."/>
            <person name="Andreopoulos B."/>
            <person name="Cheng J.F."/>
            <person name="Woyke T."/>
            <person name="Pelin A."/>
            <person name="Henrissat B."/>
            <person name="Reynolds N.K."/>
            <person name="Benny G.L."/>
            <person name="Smith M.E."/>
            <person name="James T.Y."/>
            <person name="Grigoriev I.V."/>
        </authorList>
    </citation>
    <scope>NUCLEOTIDE SEQUENCE [LARGE SCALE GENOMIC DNA]</scope>
    <source>
        <strain evidence="4">Baker2002</strain>
    </source>
</reference>
<evidence type="ECO:0000313" key="4">
    <source>
        <dbReference type="Proteomes" id="UP000268321"/>
    </source>
</evidence>
<feature type="compositionally biased region" description="Acidic residues" evidence="1">
    <location>
        <begin position="370"/>
        <end position="380"/>
    </location>
</feature>
<dbReference type="Gene3D" id="1.25.40.90">
    <property type="match status" value="1"/>
</dbReference>
<gene>
    <name evidence="3" type="ORF">METBISCDRAFT_17743</name>
</gene>
<accession>A0A4P9ZD31</accession>
<dbReference type="SUPFAM" id="SSF48464">
    <property type="entry name" value="ENTH/VHS domain"/>
    <property type="match status" value="1"/>
</dbReference>
<feature type="region of interest" description="Disordered" evidence="1">
    <location>
        <begin position="301"/>
        <end position="330"/>
    </location>
</feature>
<dbReference type="AlphaFoldDB" id="A0A4P9ZD31"/>
<dbReference type="InterPro" id="IPR006569">
    <property type="entry name" value="CID_dom"/>
</dbReference>
<dbReference type="OrthoDB" id="2129491at2759"/>
<dbReference type="PANTHER" id="PTHR15921:SF3">
    <property type="entry name" value="PRE-MRNA CLEAVAGE COMPLEX 2 PROTEIN PCF11"/>
    <property type="match status" value="1"/>
</dbReference>
<feature type="domain" description="CID" evidence="2">
    <location>
        <begin position="5"/>
        <end position="142"/>
    </location>
</feature>
<dbReference type="PROSITE" id="PS51391">
    <property type="entry name" value="CID"/>
    <property type="match status" value="1"/>
</dbReference>
<evidence type="ECO:0000259" key="2">
    <source>
        <dbReference type="PROSITE" id="PS51391"/>
    </source>
</evidence>
<dbReference type="InterPro" id="IPR045154">
    <property type="entry name" value="PCF11-like"/>
</dbReference>
<dbReference type="Proteomes" id="UP000268321">
    <property type="component" value="Unassembled WGS sequence"/>
</dbReference>
<organism evidence="3 4">
    <name type="scientific">Metschnikowia bicuspidata</name>
    <dbReference type="NCBI Taxonomy" id="27322"/>
    <lineage>
        <taxon>Eukaryota</taxon>
        <taxon>Fungi</taxon>
        <taxon>Dikarya</taxon>
        <taxon>Ascomycota</taxon>
        <taxon>Saccharomycotina</taxon>
        <taxon>Pichiomycetes</taxon>
        <taxon>Metschnikowiaceae</taxon>
        <taxon>Metschnikowia</taxon>
    </lineage>
</organism>
<dbReference type="InterPro" id="IPR047415">
    <property type="entry name" value="Pcf11_CID"/>
</dbReference>
<feature type="compositionally biased region" description="Basic and acidic residues" evidence="1">
    <location>
        <begin position="391"/>
        <end position="407"/>
    </location>
</feature>
<dbReference type="GO" id="GO:0003729">
    <property type="term" value="F:mRNA binding"/>
    <property type="evidence" value="ECO:0007669"/>
    <property type="project" value="InterPro"/>
</dbReference>
<dbReference type="GO" id="GO:0006369">
    <property type="term" value="P:termination of RNA polymerase II transcription"/>
    <property type="evidence" value="ECO:0007669"/>
    <property type="project" value="InterPro"/>
</dbReference>
<protein>
    <recommendedName>
        <fullName evidence="2">CID domain-containing protein</fullName>
    </recommendedName>
</protein>
<proteinExistence type="predicted"/>
<name>A0A4P9ZD31_9ASCO</name>
<dbReference type="EMBL" id="ML004474">
    <property type="protein sequence ID" value="RKP29800.1"/>
    <property type="molecule type" value="Genomic_DNA"/>
</dbReference>
<keyword evidence="4" id="KW-1185">Reference proteome</keyword>
<evidence type="ECO:0000313" key="3">
    <source>
        <dbReference type="EMBL" id="RKP29800.1"/>
    </source>
</evidence>